<reference evidence="2" key="1">
    <citation type="journal article" date="2019" name="Int. J. Syst. Evol. Microbiol.">
        <title>The Global Catalogue of Microorganisms (GCM) 10K type strain sequencing project: providing services to taxonomists for standard genome sequencing and annotation.</title>
        <authorList>
            <consortium name="The Broad Institute Genomics Platform"/>
            <consortium name="The Broad Institute Genome Sequencing Center for Infectious Disease"/>
            <person name="Wu L."/>
            <person name="Ma J."/>
        </authorList>
    </citation>
    <scope>NUCLEOTIDE SEQUENCE [LARGE SCALE GENOMIC DNA]</scope>
    <source>
        <strain evidence="2">JCM 13501</strain>
    </source>
</reference>
<proteinExistence type="predicted"/>
<keyword evidence="2" id="KW-1185">Reference proteome</keyword>
<dbReference type="RefSeq" id="WP_188866710.1">
    <property type="nucleotide sequence ID" value="NZ_BMNW01000005.1"/>
</dbReference>
<evidence type="ECO:0000313" key="2">
    <source>
        <dbReference type="Proteomes" id="UP000616499"/>
    </source>
</evidence>
<comment type="caution">
    <text evidence="1">The sequence shown here is derived from an EMBL/GenBank/DDBJ whole genome shotgun (WGS) entry which is preliminary data.</text>
</comment>
<sequence length="119" mass="12902">MANIEQSLSELLNLDGALAAALVDHSSGMLLGSVGSGVDLELAAGGNTEVIRAKYKTMKMLGLDDSIEDILITLTKQYHLIRPLSNSNDLFVYYVLDRSRANLALARRKLQAVEGILEV</sequence>
<dbReference type="EMBL" id="BMNW01000005">
    <property type="protein sequence ID" value="GGM15213.1"/>
    <property type="molecule type" value="Genomic_DNA"/>
</dbReference>
<dbReference type="Gene3D" id="3.30.450.30">
    <property type="entry name" value="Dynein light chain 2a, cytoplasmic"/>
    <property type="match status" value="1"/>
</dbReference>
<gene>
    <name evidence="1" type="ORF">GCM10009425_27640</name>
</gene>
<protein>
    <recommendedName>
        <fullName evidence="3">Roadblock/LC7 domain-containing protein</fullName>
    </recommendedName>
</protein>
<accession>A0ABQ2GVH7</accession>
<organism evidence="1 2">
    <name type="scientific">Pseudomonas asuensis</name>
    <dbReference type="NCBI Taxonomy" id="1825787"/>
    <lineage>
        <taxon>Bacteria</taxon>
        <taxon>Pseudomonadati</taxon>
        <taxon>Pseudomonadota</taxon>
        <taxon>Gammaproteobacteria</taxon>
        <taxon>Pseudomonadales</taxon>
        <taxon>Pseudomonadaceae</taxon>
        <taxon>Pseudomonas</taxon>
    </lineage>
</organism>
<dbReference type="Proteomes" id="UP000616499">
    <property type="component" value="Unassembled WGS sequence"/>
</dbReference>
<evidence type="ECO:0008006" key="3">
    <source>
        <dbReference type="Google" id="ProtNLM"/>
    </source>
</evidence>
<name>A0ABQ2GVH7_9PSED</name>
<evidence type="ECO:0000313" key="1">
    <source>
        <dbReference type="EMBL" id="GGM15213.1"/>
    </source>
</evidence>